<gene>
    <name evidence="4" type="ORF">LITE_LOCUS1763</name>
</gene>
<evidence type="ECO:0000256" key="2">
    <source>
        <dbReference type="ARBA" id="ARBA00023203"/>
    </source>
</evidence>
<dbReference type="Proteomes" id="UP001154282">
    <property type="component" value="Unassembled WGS sequence"/>
</dbReference>
<dbReference type="GO" id="GO:0015629">
    <property type="term" value="C:actin cytoskeleton"/>
    <property type="evidence" value="ECO:0007669"/>
    <property type="project" value="InterPro"/>
</dbReference>
<evidence type="ECO:0000256" key="1">
    <source>
        <dbReference type="ARBA" id="ARBA00006844"/>
    </source>
</evidence>
<dbReference type="InterPro" id="IPR029006">
    <property type="entry name" value="ADF-H/Gelsolin-like_dom_sf"/>
</dbReference>
<dbReference type="InterPro" id="IPR017904">
    <property type="entry name" value="ADF/Cofilin"/>
</dbReference>
<sequence length="76" mass="8819">MWRRVHHYIVFKIDEKTGLVAVDKVGGAGENYDDLADSLPDDDCRYAIFDFDFVTVPQDLLSLPERRGRLSCFSWH</sequence>
<accession>A0AAV0GYP6</accession>
<keyword evidence="2" id="KW-0009">Actin-binding</keyword>
<evidence type="ECO:0000259" key="3">
    <source>
        <dbReference type="PROSITE" id="PS51263"/>
    </source>
</evidence>
<comment type="caution">
    <text evidence="4">The sequence shown here is derived from an EMBL/GenBank/DDBJ whole genome shotgun (WGS) entry which is preliminary data.</text>
</comment>
<dbReference type="GO" id="GO:0030042">
    <property type="term" value="P:actin filament depolymerization"/>
    <property type="evidence" value="ECO:0007669"/>
    <property type="project" value="InterPro"/>
</dbReference>
<organism evidence="4 5">
    <name type="scientific">Linum tenue</name>
    <dbReference type="NCBI Taxonomy" id="586396"/>
    <lineage>
        <taxon>Eukaryota</taxon>
        <taxon>Viridiplantae</taxon>
        <taxon>Streptophyta</taxon>
        <taxon>Embryophyta</taxon>
        <taxon>Tracheophyta</taxon>
        <taxon>Spermatophyta</taxon>
        <taxon>Magnoliopsida</taxon>
        <taxon>eudicotyledons</taxon>
        <taxon>Gunneridae</taxon>
        <taxon>Pentapetalae</taxon>
        <taxon>rosids</taxon>
        <taxon>fabids</taxon>
        <taxon>Malpighiales</taxon>
        <taxon>Linaceae</taxon>
        <taxon>Linum</taxon>
    </lineage>
</organism>
<dbReference type="GO" id="GO:0003779">
    <property type="term" value="F:actin binding"/>
    <property type="evidence" value="ECO:0007669"/>
    <property type="project" value="UniProtKB-KW"/>
</dbReference>
<name>A0AAV0GYP6_9ROSI</name>
<dbReference type="EMBL" id="CAMGYJ010000002">
    <property type="protein sequence ID" value="CAI0378162.1"/>
    <property type="molecule type" value="Genomic_DNA"/>
</dbReference>
<dbReference type="PANTHER" id="PTHR11913">
    <property type="entry name" value="COFILIN-RELATED"/>
    <property type="match status" value="1"/>
</dbReference>
<protein>
    <recommendedName>
        <fullName evidence="3">ADF-H domain-containing protein</fullName>
    </recommendedName>
</protein>
<proteinExistence type="inferred from homology"/>
<comment type="similarity">
    <text evidence="1">Belongs to the actin-binding proteins ADF family.</text>
</comment>
<evidence type="ECO:0000313" key="5">
    <source>
        <dbReference type="Proteomes" id="UP001154282"/>
    </source>
</evidence>
<feature type="domain" description="ADF-H" evidence="3">
    <location>
        <begin position="1"/>
        <end position="76"/>
    </location>
</feature>
<reference evidence="4" key="1">
    <citation type="submission" date="2022-08" db="EMBL/GenBank/DDBJ databases">
        <authorList>
            <person name="Gutierrez-Valencia J."/>
        </authorList>
    </citation>
    <scope>NUCLEOTIDE SEQUENCE</scope>
</reference>
<dbReference type="Gene3D" id="3.40.20.10">
    <property type="entry name" value="Severin"/>
    <property type="match status" value="1"/>
</dbReference>
<dbReference type="InterPro" id="IPR002108">
    <property type="entry name" value="ADF-H"/>
</dbReference>
<dbReference type="Pfam" id="PF00241">
    <property type="entry name" value="Cofilin_ADF"/>
    <property type="match status" value="1"/>
</dbReference>
<dbReference type="AlphaFoldDB" id="A0AAV0GYP6"/>
<evidence type="ECO:0000313" key="4">
    <source>
        <dbReference type="EMBL" id="CAI0378162.1"/>
    </source>
</evidence>
<keyword evidence="5" id="KW-1185">Reference proteome</keyword>
<dbReference type="SUPFAM" id="SSF55753">
    <property type="entry name" value="Actin depolymerizing proteins"/>
    <property type="match status" value="1"/>
</dbReference>
<dbReference type="PROSITE" id="PS51263">
    <property type="entry name" value="ADF_H"/>
    <property type="match status" value="1"/>
</dbReference>